<keyword evidence="1" id="KW-0812">Transmembrane</keyword>
<dbReference type="Proteomes" id="UP000838763">
    <property type="component" value="Unassembled WGS sequence"/>
</dbReference>
<feature type="domain" description="SMODS and SLOG-associating 2TM effector" evidence="2">
    <location>
        <begin position="69"/>
        <end position="156"/>
    </location>
</feature>
<protein>
    <recommendedName>
        <fullName evidence="2">SMODS and SLOG-associating 2TM effector domain-containing protein</fullName>
    </recommendedName>
</protein>
<evidence type="ECO:0000313" key="3">
    <source>
        <dbReference type="EMBL" id="CAI4215146.1"/>
    </source>
</evidence>
<dbReference type="InterPro" id="IPR041622">
    <property type="entry name" value="SLATT_fungi"/>
</dbReference>
<evidence type="ECO:0000256" key="1">
    <source>
        <dbReference type="SAM" id="Phobius"/>
    </source>
</evidence>
<dbReference type="NCBIfam" id="NF033635">
    <property type="entry name" value="SLATT_fungal"/>
    <property type="match status" value="1"/>
</dbReference>
<feature type="transmembrane region" description="Helical" evidence="1">
    <location>
        <begin position="83"/>
        <end position="107"/>
    </location>
</feature>
<name>A0A9P1H346_9PEZI</name>
<organism evidence="3 4">
    <name type="scientific">Parascedosporium putredinis</name>
    <dbReference type="NCBI Taxonomy" id="1442378"/>
    <lineage>
        <taxon>Eukaryota</taxon>
        <taxon>Fungi</taxon>
        <taxon>Dikarya</taxon>
        <taxon>Ascomycota</taxon>
        <taxon>Pezizomycotina</taxon>
        <taxon>Sordariomycetes</taxon>
        <taxon>Hypocreomycetidae</taxon>
        <taxon>Microascales</taxon>
        <taxon>Microascaceae</taxon>
        <taxon>Parascedosporium</taxon>
    </lineage>
</organism>
<gene>
    <name evidence="3" type="ORF">PPNO1_LOCUS4867</name>
</gene>
<dbReference type="EMBL" id="CALLCH030000012">
    <property type="protein sequence ID" value="CAI4215146.1"/>
    <property type="molecule type" value="Genomic_DNA"/>
</dbReference>
<proteinExistence type="predicted"/>
<evidence type="ECO:0000313" key="4">
    <source>
        <dbReference type="Proteomes" id="UP000838763"/>
    </source>
</evidence>
<dbReference type="OrthoDB" id="4472872at2759"/>
<dbReference type="PANTHER" id="PTHR38793:SF3">
    <property type="entry name" value="SMODS AND SLOG-ASSOCIATING 2TM EFFECTOR DOMAIN-CONTAINING PROTEIN"/>
    <property type="match status" value="1"/>
</dbReference>
<keyword evidence="1" id="KW-1133">Transmembrane helix</keyword>
<dbReference type="PANTHER" id="PTHR38793">
    <property type="entry name" value="SLATT_FUNGAL DOMAIN-CONTAINING PROTEIN-RELATED"/>
    <property type="match status" value="1"/>
</dbReference>
<feature type="transmembrane region" description="Helical" evidence="1">
    <location>
        <begin position="113"/>
        <end position="132"/>
    </location>
</feature>
<dbReference type="Pfam" id="PF18142">
    <property type="entry name" value="SLATT_fungal"/>
    <property type="match status" value="1"/>
</dbReference>
<keyword evidence="4" id="KW-1185">Reference proteome</keyword>
<keyword evidence="1" id="KW-0472">Membrane</keyword>
<accession>A0A9P1H346</accession>
<comment type="caution">
    <text evidence="3">The sequence shown here is derived from an EMBL/GenBank/DDBJ whole genome shotgun (WGS) entry which is preliminary data.</text>
</comment>
<reference evidence="3" key="1">
    <citation type="submission" date="2022-11" db="EMBL/GenBank/DDBJ databases">
        <authorList>
            <person name="Scott C."/>
            <person name="Bruce N."/>
        </authorList>
    </citation>
    <scope>NUCLEOTIDE SEQUENCE</scope>
</reference>
<sequence length="188" mass="20615">MGKERILTWLVRRLVSPQDREEQGYPPYGTDPLTDKLLVFRSLTGIDTVPALRSGHSARTAPNIGLYTRVVRSERSAARNYRIFNFLINTCLGIQVVVAAILTSLGAADGPRAAITGFGAINTIIAGVLTYLKGSGLPNRLKYHENEWKAVRSILSSASASSALRTATSMFMTRPASSRTCTRRSRWS</sequence>
<evidence type="ECO:0000259" key="2">
    <source>
        <dbReference type="Pfam" id="PF18142"/>
    </source>
</evidence>
<dbReference type="AlphaFoldDB" id="A0A9P1H346"/>